<feature type="chain" id="PRO_5040119864" description="Secreted protein" evidence="1">
    <location>
        <begin position="34"/>
        <end position="178"/>
    </location>
</feature>
<accession>A0A9P8CH92</accession>
<sequence>MRKMLTILPLRASLSLSLCRYTLLCLGVQRALSEDLLAAAAVDSHSTSSLAMGEKSRSFGSVIEENVLIIDERYIHASLFKLLNELILTLQSSLPNDAQPICPLVYLLFFTQIRQRLRMFRYSKQLKLPLIVCLSLKGSCQLSSPRRSIRETTAACGQGRSQILRPFMQPEASCREIT</sequence>
<protein>
    <recommendedName>
        <fullName evidence="4">Secreted protein</fullName>
    </recommendedName>
</protein>
<dbReference type="EMBL" id="MU253785">
    <property type="protein sequence ID" value="KAG9247033.1"/>
    <property type="molecule type" value="Genomic_DNA"/>
</dbReference>
<keyword evidence="3" id="KW-1185">Reference proteome</keyword>
<dbReference type="AlphaFoldDB" id="A0A9P8CH92"/>
<evidence type="ECO:0000313" key="2">
    <source>
        <dbReference type="EMBL" id="KAG9247033.1"/>
    </source>
</evidence>
<gene>
    <name evidence="2" type="ORF">BJ878DRAFT_233276</name>
</gene>
<feature type="signal peptide" evidence="1">
    <location>
        <begin position="1"/>
        <end position="33"/>
    </location>
</feature>
<evidence type="ECO:0000256" key="1">
    <source>
        <dbReference type="SAM" id="SignalP"/>
    </source>
</evidence>
<name>A0A9P8CH92_9HELO</name>
<proteinExistence type="predicted"/>
<keyword evidence="1" id="KW-0732">Signal</keyword>
<reference evidence="2" key="1">
    <citation type="journal article" date="2021" name="IMA Fungus">
        <title>Genomic characterization of three marine fungi, including Emericellopsis atlantica sp. nov. with signatures of a generalist lifestyle and marine biomass degradation.</title>
        <authorList>
            <person name="Hagestad O.C."/>
            <person name="Hou L."/>
            <person name="Andersen J.H."/>
            <person name="Hansen E.H."/>
            <person name="Altermark B."/>
            <person name="Li C."/>
            <person name="Kuhnert E."/>
            <person name="Cox R.J."/>
            <person name="Crous P.W."/>
            <person name="Spatafora J.W."/>
            <person name="Lail K."/>
            <person name="Amirebrahimi M."/>
            <person name="Lipzen A."/>
            <person name="Pangilinan J."/>
            <person name="Andreopoulos W."/>
            <person name="Hayes R.D."/>
            <person name="Ng V."/>
            <person name="Grigoriev I.V."/>
            <person name="Jackson S.A."/>
            <person name="Sutton T.D.S."/>
            <person name="Dobson A.D.W."/>
            <person name="Rama T."/>
        </authorList>
    </citation>
    <scope>NUCLEOTIDE SEQUENCE</scope>
    <source>
        <strain evidence="2">TRa3180A</strain>
    </source>
</reference>
<evidence type="ECO:0000313" key="3">
    <source>
        <dbReference type="Proteomes" id="UP000887226"/>
    </source>
</evidence>
<evidence type="ECO:0008006" key="4">
    <source>
        <dbReference type="Google" id="ProtNLM"/>
    </source>
</evidence>
<dbReference type="Proteomes" id="UP000887226">
    <property type="component" value="Unassembled WGS sequence"/>
</dbReference>
<organism evidence="2 3">
    <name type="scientific">Calycina marina</name>
    <dbReference type="NCBI Taxonomy" id="1763456"/>
    <lineage>
        <taxon>Eukaryota</taxon>
        <taxon>Fungi</taxon>
        <taxon>Dikarya</taxon>
        <taxon>Ascomycota</taxon>
        <taxon>Pezizomycotina</taxon>
        <taxon>Leotiomycetes</taxon>
        <taxon>Helotiales</taxon>
        <taxon>Pezizellaceae</taxon>
        <taxon>Calycina</taxon>
    </lineage>
</organism>
<comment type="caution">
    <text evidence="2">The sequence shown here is derived from an EMBL/GenBank/DDBJ whole genome shotgun (WGS) entry which is preliminary data.</text>
</comment>